<sequence length="254" mass="29494">MMNPDIYLYRVIKGIRNTFDSFGYIEIFPEAVEKYSRSFSDGVPFVYANKFYLINPDITSRLILRNFSENTRIFYIYEKLSRSLESEIEAGLELINVNEEKSNIEILRILIKTLENLGIYDFKIDISVSNIFSGKIGKRNYEKIREYIKMNDFNAIKNSGIKKEYIDYVIKMLNSRGTDINVELLNNIKSAVNDDRIIIDPGTVRYFSYYSGLIFEIYSDDYFIGGGGNYKIKNSNGCGFSLNTLVLSKILRRL</sequence>
<evidence type="ECO:0000313" key="4">
    <source>
        <dbReference type="Proteomes" id="UP000050320"/>
    </source>
</evidence>
<keyword evidence="4" id="KW-1185">Reference proteome</keyword>
<dbReference type="SUPFAM" id="SSF55681">
    <property type="entry name" value="Class II aaRS and biotin synthetases"/>
    <property type="match status" value="1"/>
</dbReference>
<feature type="domain" description="Class II Histidinyl-tRNA synthetase (HisRS)-like catalytic core" evidence="1">
    <location>
        <begin position="82"/>
        <end position="156"/>
    </location>
</feature>
<feature type="domain" description="Class II Histidinyl-tRNA synthetase (HisRS)-like catalytic core" evidence="1">
    <location>
        <begin position="186"/>
        <end position="243"/>
    </location>
</feature>
<dbReference type="EMBL" id="LJCQ01000168">
    <property type="protein sequence ID" value="KPV46884.1"/>
    <property type="molecule type" value="Genomic_DNA"/>
</dbReference>
<dbReference type="InterPro" id="IPR041715">
    <property type="entry name" value="HisRS-like_core"/>
</dbReference>
<organism evidence="3 4">
    <name type="scientific">Acidiplasma aeolicum</name>
    <dbReference type="NCBI Taxonomy" id="507754"/>
    <lineage>
        <taxon>Archaea</taxon>
        <taxon>Methanobacteriati</taxon>
        <taxon>Thermoplasmatota</taxon>
        <taxon>Thermoplasmata</taxon>
        <taxon>Thermoplasmatales</taxon>
        <taxon>Ferroplasmaceae</taxon>
        <taxon>Acidiplasma</taxon>
    </lineage>
</organism>
<dbReference type="AlphaFoldDB" id="A0A0Q0RSE6"/>
<gene>
    <name evidence="3" type="ORF">AOG54_03260</name>
    <name evidence="2" type="ORF">SE19_03475</name>
</gene>
<dbReference type="Proteomes" id="UP000050515">
    <property type="component" value="Unassembled WGS sequence"/>
</dbReference>
<dbReference type="Pfam" id="PF13393">
    <property type="entry name" value="tRNA-synt_His"/>
    <property type="match status" value="2"/>
</dbReference>
<protein>
    <recommendedName>
        <fullName evidence="1">Class II Histidinyl-tRNA synthetase (HisRS)-like catalytic core domain-containing protein</fullName>
    </recommendedName>
</protein>
<dbReference type="PATRIC" id="fig|507754.4.peg.1184"/>
<evidence type="ECO:0000313" key="2">
    <source>
        <dbReference type="EMBL" id="KPV46884.1"/>
    </source>
</evidence>
<evidence type="ECO:0000313" key="5">
    <source>
        <dbReference type="Proteomes" id="UP000050515"/>
    </source>
</evidence>
<evidence type="ECO:0000259" key="1">
    <source>
        <dbReference type="Pfam" id="PF13393"/>
    </source>
</evidence>
<dbReference type="InterPro" id="IPR045864">
    <property type="entry name" value="aa-tRNA-synth_II/BPL/LPL"/>
</dbReference>
<dbReference type="RefSeq" id="WP_054964049.1">
    <property type="nucleotide sequence ID" value="NZ_LJCQ01000168.1"/>
</dbReference>
<reference evidence="2 5" key="1">
    <citation type="submission" date="2015-09" db="EMBL/GenBank/DDBJ databases">
        <title>Draft genome sequence of Acidiplasma aeolicum DSM 18409.</title>
        <authorList>
            <person name="Hemp J."/>
        </authorList>
    </citation>
    <scope>NUCLEOTIDE SEQUENCE [LARGE SCALE GENOMIC DNA]</scope>
    <source>
        <strain evidence="2 5">V</strain>
    </source>
</reference>
<dbReference type="Proteomes" id="UP000050320">
    <property type="component" value="Unassembled WGS sequence"/>
</dbReference>
<evidence type="ECO:0000313" key="3">
    <source>
        <dbReference type="EMBL" id="KQB35274.1"/>
    </source>
</evidence>
<dbReference type="Gene3D" id="3.30.930.10">
    <property type="entry name" value="Bira Bifunctional Protein, Domain 2"/>
    <property type="match status" value="1"/>
</dbReference>
<comment type="caution">
    <text evidence="3">The sequence shown here is derived from an EMBL/GenBank/DDBJ whole genome shotgun (WGS) entry which is preliminary data.</text>
</comment>
<dbReference type="EMBL" id="LKBG01000156">
    <property type="protein sequence ID" value="KQB35274.1"/>
    <property type="molecule type" value="Genomic_DNA"/>
</dbReference>
<reference evidence="3 4" key="2">
    <citation type="submission" date="2015-09" db="EMBL/GenBank/DDBJ databases">
        <title>Heavy metals and arsenic resistance mechanisms in polyextremophilic archaea of the family Ferroplasmaceae.</title>
        <authorList>
            <person name="Bulaev A.G."/>
            <person name="Kanygina A.V."/>
        </authorList>
    </citation>
    <scope>NUCLEOTIDE SEQUENCE [LARGE SCALE GENOMIC DNA]</scope>
    <source>
        <strain evidence="3 4">VT</strain>
    </source>
</reference>
<proteinExistence type="predicted"/>
<dbReference type="OrthoDB" id="98602at2157"/>
<name>A0A0Q0RSE6_9ARCH</name>
<accession>A0A0Q0RSE6</accession>